<dbReference type="eggNOG" id="COG2182">
    <property type="taxonomic scope" value="Bacteria"/>
</dbReference>
<dbReference type="GO" id="GO:0015768">
    <property type="term" value="P:maltose transport"/>
    <property type="evidence" value="ECO:0007669"/>
    <property type="project" value="TreeGrafter"/>
</dbReference>
<evidence type="ECO:0000256" key="4">
    <source>
        <dbReference type="SAM" id="MobiDB-lite"/>
    </source>
</evidence>
<evidence type="ECO:0000256" key="2">
    <source>
        <dbReference type="ARBA" id="ARBA00022448"/>
    </source>
</evidence>
<dbReference type="Gene3D" id="3.40.190.10">
    <property type="entry name" value="Periplasmic binding protein-like II"/>
    <property type="match status" value="1"/>
</dbReference>
<comment type="similarity">
    <text evidence="1">Belongs to the bacterial solute-binding protein 1 family.</text>
</comment>
<accession>E0I3D7</accession>
<dbReference type="OrthoDB" id="2585476at2"/>
<dbReference type="GO" id="GO:0042956">
    <property type="term" value="P:maltodextrin transmembrane transport"/>
    <property type="evidence" value="ECO:0007669"/>
    <property type="project" value="TreeGrafter"/>
</dbReference>
<organism evidence="5 6">
    <name type="scientific">Paenibacillus curdlanolyticus YK9</name>
    <dbReference type="NCBI Taxonomy" id="717606"/>
    <lineage>
        <taxon>Bacteria</taxon>
        <taxon>Bacillati</taxon>
        <taxon>Bacillota</taxon>
        <taxon>Bacilli</taxon>
        <taxon>Bacillales</taxon>
        <taxon>Paenibacillaceae</taxon>
        <taxon>Paenibacillus</taxon>
    </lineage>
</organism>
<evidence type="ECO:0000313" key="6">
    <source>
        <dbReference type="Proteomes" id="UP000005387"/>
    </source>
</evidence>
<keyword evidence="2" id="KW-0813">Transport</keyword>
<proteinExistence type="inferred from homology"/>
<reference evidence="5 6" key="1">
    <citation type="submission" date="2010-07" db="EMBL/GenBank/DDBJ databases">
        <title>The draft genome of Paenibacillus curdlanolyticus YK9.</title>
        <authorList>
            <consortium name="US DOE Joint Genome Institute (JGI-PGF)"/>
            <person name="Lucas S."/>
            <person name="Copeland A."/>
            <person name="Lapidus A."/>
            <person name="Cheng J.-F."/>
            <person name="Bruce D."/>
            <person name="Goodwin L."/>
            <person name="Pitluck S."/>
            <person name="Land M.L."/>
            <person name="Hauser L."/>
            <person name="Chang Y.-J."/>
            <person name="Jeffries C."/>
            <person name="Anderson I.J."/>
            <person name="Johnson E."/>
            <person name="Loganathan U."/>
            <person name="Mulhopadhyay B."/>
            <person name="Kyrpides N."/>
            <person name="Woyke T.J."/>
        </authorList>
    </citation>
    <scope>NUCLEOTIDE SEQUENCE [LARGE SCALE GENOMIC DNA]</scope>
    <source>
        <strain evidence="5 6">YK9</strain>
    </source>
</reference>
<dbReference type="AlphaFoldDB" id="E0I3D7"/>
<dbReference type="GO" id="GO:1901982">
    <property type="term" value="F:maltose binding"/>
    <property type="evidence" value="ECO:0007669"/>
    <property type="project" value="TreeGrafter"/>
</dbReference>
<dbReference type="Proteomes" id="UP000005387">
    <property type="component" value="Unassembled WGS sequence"/>
</dbReference>
<sequence length="447" mass="49820">MYRKSSMLLLIVSVVAVIIVLLSLLRLPVGPTPDSKAGGKQAVLPPSGEKASEPQTITVSVSLPKDQFQDLEKSAERFMEQNPSITVELSNIEQNDAYDQWKKDGQLGNGPDAALMDNAWVREFAVLGYLKPLDAMMSSMTDAWLDGLADAVNWNGYWWGIPKDADPLVSVWSLPLLDTLTSKGVPGNWGSFVQLAVSAGTSAPKVPIVHWEDDQSEQMLVWLDSFATDGQKAEQLKPFDEGMLKRLDFLAKGDGTAFTISRSHDSKLADKLADGKLLSAVMRWSDYEHLSPELQSLIGVGYPHGWYGGRSFVVFAHSEGKEEALKRWMHHMASEPEQQATFDQYGLLPVIKPIYTQFQGQQQDLEGSRRGSKLWLDDLSLKPSQTPDPAWPRRLERWQELWEGSDGAGDWLERLVQQWRVLEPEGNLSDGEQANRNHTENSSAISS</sequence>
<dbReference type="Pfam" id="PF13416">
    <property type="entry name" value="SBP_bac_8"/>
    <property type="match status" value="1"/>
</dbReference>
<dbReference type="PANTHER" id="PTHR30061">
    <property type="entry name" value="MALTOSE-BINDING PERIPLASMIC PROTEIN"/>
    <property type="match status" value="1"/>
</dbReference>
<evidence type="ECO:0000313" key="5">
    <source>
        <dbReference type="EMBL" id="EFM12801.1"/>
    </source>
</evidence>
<dbReference type="SUPFAM" id="SSF53850">
    <property type="entry name" value="Periplasmic binding protein-like II"/>
    <property type="match status" value="1"/>
</dbReference>
<dbReference type="GO" id="GO:0055052">
    <property type="term" value="C:ATP-binding cassette (ABC) transporter complex, substrate-binding subunit-containing"/>
    <property type="evidence" value="ECO:0007669"/>
    <property type="project" value="TreeGrafter"/>
</dbReference>
<keyword evidence="3" id="KW-0732">Signal</keyword>
<dbReference type="InterPro" id="IPR006059">
    <property type="entry name" value="SBP"/>
</dbReference>
<feature type="region of interest" description="Disordered" evidence="4">
    <location>
        <begin position="33"/>
        <end position="54"/>
    </location>
</feature>
<feature type="region of interest" description="Disordered" evidence="4">
    <location>
        <begin position="425"/>
        <end position="447"/>
    </location>
</feature>
<dbReference type="PANTHER" id="PTHR30061:SF50">
    <property type="entry name" value="MALTOSE_MALTODEXTRIN-BINDING PERIPLASMIC PROTEIN"/>
    <property type="match status" value="1"/>
</dbReference>
<protein>
    <submittedName>
        <fullName evidence="5">Extracellular solute-binding protein family 1</fullName>
    </submittedName>
</protein>
<dbReference type="RefSeq" id="WP_006036329.1">
    <property type="nucleotide sequence ID" value="NZ_AEDD01000001.1"/>
</dbReference>
<evidence type="ECO:0000256" key="3">
    <source>
        <dbReference type="ARBA" id="ARBA00022729"/>
    </source>
</evidence>
<name>E0I3D7_9BACL</name>
<gene>
    <name evidence="5" type="ORF">PaecuDRAFT_0312</name>
</gene>
<dbReference type="STRING" id="717606.PaecuDRAFT_0312"/>
<evidence type="ECO:0000256" key="1">
    <source>
        <dbReference type="ARBA" id="ARBA00008520"/>
    </source>
</evidence>
<keyword evidence="6" id="KW-1185">Reference proteome</keyword>
<dbReference type="EMBL" id="AEDD01000001">
    <property type="protein sequence ID" value="EFM12801.1"/>
    <property type="molecule type" value="Genomic_DNA"/>
</dbReference>